<reference evidence="1 2" key="1">
    <citation type="journal article" date="2010" name="BMC Genomics">
        <title>The complete genome of Zunongwangia profunda SM-A87 reveals its adaptation to the deep-sea environment and ecological role in sedimentary organic nitrogen degradation.</title>
        <authorList>
            <person name="Qin Q.L."/>
            <person name="Zhang X.Y."/>
            <person name="Wang X.M."/>
            <person name="Liu G.M."/>
            <person name="Chen X.L."/>
            <person name="Xie B.B."/>
            <person name="Dang H.Y."/>
            <person name="Zhou B.C."/>
            <person name="Yu J."/>
            <person name="Zhang Y.Z."/>
        </authorList>
    </citation>
    <scope>NUCLEOTIDE SEQUENCE [LARGE SCALE GENOMIC DNA]</scope>
    <source>
        <strain evidence="2">DSM 18752 / CCTCC AB 206139 / SM-A87</strain>
    </source>
</reference>
<dbReference type="eggNOG" id="COG2373">
    <property type="taxonomic scope" value="Bacteria"/>
</dbReference>
<sequence>MGSLDSLAKLNINNDYECESGFLNCEVHEFSDKNTKPVEVEAYGQYIGFQWNSERTAYTIKGRQYITYHYLEFTEEELLKKYNLARTKSYYPKKEFYSPVYDKKELHDDFPDYRNTLYWKPDVVTDKNGKAEIEFYCSSISSHYWGIIEGIDGNGLLGRDEFKFYVRK</sequence>
<dbReference type="RefSeq" id="WP_013070819.1">
    <property type="nucleotide sequence ID" value="NC_014041.1"/>
</dbReference>
<dbReference type="EMBL" id="CP001650">
    <property type="protein sequence ID" value="ADF51667.1"/>
    <property type="molecule type" value="Genomic_DNA"/>
</dbReference>
<protein>
    <submittedName>
        <fullName evidence="1">Uncharacterized protein</fullName>
    </submittedName>
</protein>
<accession>D5BJK1</accession>
<dbReference type="HOGENOM" id="CLU_1585858_0_0_10"/>
<dbReference type="AlphaFoldDB" id="D5BJK1"/>
<evidence type="ECO:0000313" key="1">
    <source>
        <dbReference type="EMBL" id="ADF51667.1"/>
    </source>
</evidence>
<dbReference type="KEGG" id="zpr:ZPR_1331"/>
<dbReference type="Proteomes" id="UP000001654">
    <property type="component" value="Chromosome"/>
</dbReference>
<proteinExistence type="predicted"/>
<evidence type="ECO:0000313" key="2">
    <source>
        <dbReference type="Proteomes" id="UP000001654"/>
    </source>
</evidence>
<dbReference type="OrthoDB" id="679547at2"/>
<dbReference type="STRING" id="655815.ZPR_1331"/>
<organism evidence="1 2">
    <name type="scientific">Zunongwangia profunda (strain DSM 18752 / CCTCC AB 206139 / SM-A87)</name>
    <name type="common">Wangia profunda</name>
    <dbReference type="NCBI Taxonomy" id="655815"/>
    <lineage>
        <taxon>Bacteria</taxon>
        <taxon>Pseudomonadati</taxon>
        <taxon>Bacteroidota</taxon>
        <taxon>Flavobacteriia</taxon>
        <taxon>Flavobacteriales</taxon>
        <taxon>Flavobacteriaceae</taxon>
        <taxon>Zunongwangia</taxon>
    </lineage>
</organism>
<keyword evidence="2" id="KW-1185">Reference proteome</keyword>
<gene>
    <name evidence="1" type="ordered locus">ZPR_1331</name>
</gene>
<name>D5BJK1_ZUNPS</name>